<evidence type="ECO:0000313" key="1">
    <source>
        <dbReference type="EMBL" id="GAA0350585.1"/>
    </source>
</evidence>
<dbReference type="Proteomes" id="UP001501757">
    <property type="component" value="Unassembled WGS sequence"/>
</dbReference>
<evidence type="ECO:0000313" key="2">
    <source>
        <dbReference type="Proteomes" id="UP001501757"/>
    </source>
</evidence>
<keyword evidence="2" id="KW-1185">Reference proteome</keyword>
<dbReference type="EMBL" id="BAAAEI010000006">
    <property type="protein sequence ID" value="GAA0350585.1"/>
    <property type="molecule type" value="Genomic_DNA"/>
</dbReference>
<name>A0ABN0WYP3_9ALTE</name>
<organism evidence="1 2">
    <name type="scientific">Bowmanella denitrificans</name>
    <dbReference type="NCBI Taxonomy" id="366582"/>
    <lineage>
        <taxon>Bacteria</taxon>
        <taxon>Pseudomonadati</taxon>
        <taxon>Pseudomonadota</taxon>
        <taxon>Gammaproteobacteria</taxon>
        <taxon>Alteromonadales</taxon>
        <taxon>Alteromonadaceae</taxon>
        <taxon>Bowmanella</taxon>
    </lineage>
</organism>
<sequence>MILVRQLTNASIRTLASSRLLRGLHGLPRLSNNSYTNLDVWYGTAAPGLLVALTDVEFSGL</sequence>
<proteinExistence type="predicted"/>
<reference evidence="1 2" key="1">
    <citation type="journal article" date="2019" name="Int. J. Syst. Evol. Microbiol.">
        <title>The Global Catalogue of Microorganisms (GCM) 10K type strain sequencing project: providing services to taxonomists for standard genome sequencing and annotation.</title>
        <authorList>
            <consortium name="The Broad Institute Genomics Platform"/>
            <consortium name="The Broad Institute Genome Sequencing Center for Infectious Disease"/>
            <person name="Wu L."/>
            <person name="Ma J."/>
        </authorList>
    </citation>
    <scope>NUCLEOTIDE SEQUENCE [LARGE SCALE GENOMIC DNA]</scope>
    <source>
        <strain evidence="1 2">JCM 13378</strain>
    </source>
</reference>
<comment type="caution">
    <text evidence="1">The sequence shown here is derived from an EMBL/GenBank/DDBJ whole genome shotgun (WGS) entry which is preliminary data.</text>
</comment>
<gene>
    <name evidence="1" type="ORF">GCM10009092_13730</name>
</gene>
<protein>
    <submittedName>
        <fullName evidence="1">Uncharacterized protein</fullName>
    </submittedName>
</protein>
<accession>A0ABN0WYP3</accession>